<keyword evidence="3" id="KW-1185">Reference proteome</keyword>
<organism evidence="2 3">
    <name type="scientific">Gossypium arboreum</name>
    <name type="common">Tree cotton</name>
    <name type="synonym">Gossypium nanking</name>
    <dbReference type="NCBI Taxonomy" id="29729"/>
    <lineage>
        <taxon>Eukaryota</taxon>
        <taxon>Viridiplantae</taxon>
        <taxon>Streptophyta</taxon>
        <taxon>Embryophyta</taxon>
        <taxon>Tracheophyta</taxon>
        <taxon>Spermatophyta</taxon>
        <taxon>Magnoliopsida</taxon>
        <taxon>eudicotyledons</taxon>
        <taxon>Gunneridae</taxon>
        <taxon>Pentapetalae</taxon>
        <taxon>rosids</taxon>
        <taxon>malvids</taxon>
        <taxon>Malvales</taxon>
        <taxon>Malvaceae</taxon>
        <taxon>Malvoideae</taxon>
        <taxon>Gossypium</taxon>
    </lineage>
</organism>
<proteinExistence type="predicted"/>
<feature type="signal peptide" evidence="1">
    <location>
        <begin position="1"/>
        <end position="17"/>
    </location>
</feature>
<gene>
    <name evidence="2" type="ORF">F383_33207</name>
</gene>
<evidence type="ECO:0000256" key="1">
    <source>
        <dbReference type="SAM" id="SignalP"/>
    </source>
</evidence>
<keyword evidence="1" id="KW-0732">Signal</keyword>
<evidence type="ECO:0000313" key="3">
    <source>
        <dbReference type="Proteomes" id="UP000032142"/>
    </source>
</evidence>
<evidence type="ECO:0000313" key="2">
    <source>
        <dbReference type="EMBL" id="KHG27060.1"/>
    </source>
</evidence>
<dbReference type="EMBL" id="KN439720">
    <property type="protein sequence ID" value="KHG27060.1"/>
    <property type="molecule type" value="Genomic_DNA"/>
</dbReference>
<name>A0A0B0PPY4_GOSAR</name>
<dbReference type="AlphaFoldDB" id="A0A0B0PPY4"/>
<reference evidence="3" key="1">
    <citation type="submission" date="2014-09" db="EMBL/GenBank/DDBJ databases">
        <authorList>
            <person name="Mudge J."/>
            <person name="Ramaraj T."/>
            <person name="Lindquist I.E."/>
            <person name="Bharti A.K."/>
            <person name="Sundararajan A."/>
            <person name="Cameron C.T."/>
            <person name="Woodward J.E."/>
            <person name="May G.D."/>
            <person name="Brubaker C."/>
            <person name="Broadhvest J."/>
            <person name="Wilkins T.A."/>
        </authorList>
    </citation>
    <scope>NUCLEOTIDE SEQUENCE</scope>
    <source>
        <strain evidence="3">cv. AKA8401</strain>
    </source>
</reference>
<feature type="chain" id="PRO_5002077658" evidence="1">
    <location>
        <begin position="18"/>
        <end position="48"/>
    </location>
</feature>
<sequence length="48" mass="5293">MSCIPVLFSSCFHLVISLTYSLDYSGTFSFLNLPLPCLDMVLHGILAL</sequence>
<protein>
    <submittedName>
        <fullName evidence="2">Uncharacterized protein</fullName>
    </submittedName>
</protein>
<accession>A0A0B0PPY4</accession>
<dbReference type="Proteomes" id="UP000032142">
    <property type="component" value="Unassembled WGS sequence"/>
</dbReference>